<evidence type="ECO:0000313" key="3">
    <source>
        <dbReference type="Proteomes" id="UP000304880"/>
    </source>
</evidence>
<name>A0A5C4RBZ8_9RHOB</name>
<organism evidence="2 3">
    <name type="scientific">Paracoccus haeundaensis</name>
    <dbReference type="NCBI Taxonomy" id="225362"/>
    <lineage>
        <taxon>Bacteria</taxon>
        <taxon>Pseudomonadati</taxon>
        <taxon>Pseudomonadota</taxon>
        <taxon>Alphaproteobacteria</taxon>
        <taxon>Rhodobacterales</taxon>
        <taxon>Paracoccaceae</taxon>
        <taxon>Paracoccus</taxon>
    </lineage>
</organism>
<proteinExistence type="predicted"/>
<keyword evidence="1" id="KW-0175">Coiled coil</keyword>
<reference evidence="2 3" key="1">
    <citation type="submission" date="2019-06" db="EMBL/GenBank/DDBJ databases">
        <authorList>
            <person name="Li J."/>
        </authorList>
    </citation>
    <scope>NUCLEOTIDE SEQUENCE [LARGE SCALE GENOMIC DNA]</scope>
    <source>
        <strain evidence="2 3">CGMCC 1.8012</strain>
    </source>
</reference>
<evidence type="ECO:0000256" key="1">
    <source>
        <dbReference type="SAM" id="Coils"/>
    </source>
</evidence>
<accession>A0A5C4RBZ8</accession>
<keyword evidence="3" id="KW-1185">Reference proteome</keyword>
<dbReference type="AlphaFoldDB" id="A0A5C4RBZ8"/>
<protein>
    <submittedName>
        <fullName evidence="2">Uncharacterized protein</fullName>
    </submittedName>
</protein>
<evidence type="ECO:0000313" key="2">
    <source>
        <dbReference type="EMBL" id="TNH41257.1"/>
    </source>
</evidence>
<dbReference type="GeneID" id="97048206"/>
<dbReference type="Proteomes" id="UP000304880">
    <property type="component" value="Unassembled WGS sequence"/>
</dbReference>
<feature type="coiled-coil region" evidence="1">
    <location>
        <begin position="7"/>
        <end position="52"/>
    </location>
</feature>
<comment type="caution">
    <text evidence="2">The sequence shown here is derived from an EMBL/GenBank/DDBJ whole genome shotgun (WGS) entry which is preliminary data.</text>
</comment>
<dbReference type="RefSeq" id="WP_127898308.1">
    <property type="nucleotide sequence ID" value="NZ_VDDC01000001.1"/>
</dbReference>
<sequence length="149" mass="16507">MILPDMLKTLTDNARQFQERLTEWQAAMAKGQEEAMEQARQWQAQAMQQQQEVNARVMAQMEGASEAMQSQWQQMQKAWEDQFATMQKQGEEMRAKAMSAAGGTGGSAFADWAETYAAQMVAFTQKMQGESAKAIATATEARGKGGKKA</sequence>
<dbReference type="EMBL" id="VDDC01000001">
    <property type="protein sequence ID" value="TNH41257.1"/>
    <property type="molecule type" value="Genomic_DNA"/>
</dbReference>
<gene>
    <name evidence="2" type="ORF">FHD67_00645</name>
</gene>